<dbReference type="EMBL" id="JBHSBH010000006">
    <property type="protein sequence ID" value="MFC3995996.1"/>
    <property type="molecule type" value="Genomic_DNA"/>
</dbReference>
<dbReference type="SUPFAM" id="SSF53850">
    <property type="entry name" value="Periplasmic binding protein-like II"/>
    <property type="match status" value="1"/>
</dbReference>
<keyword evidence="6" id="KW-1185">Reference proteome</keyword>
<organism evidence="5 6">
    <name type="scientific">Nocardiopsis sediminis</name>
    <dbReference type="NCBI Taxonomy" id="1778267"/>
    <lineage>
        <taxon>Bacteria</taxon>
        <taxon>Bacillati</taxon>
        <taxon>Actinomycetota</taxon>
        <taxon>Actinomycetes</taxon>
        <taxon>Streptosporangiales</taxon>
        <taxon>Nocardiopsidaceae</taxon>
        <taxon>Nocardiopsis</taxon>
    </lineage>
</organism>
<comment type="similarity">
    <text evidence="2">Belongs to the bacterial solute-binding protein SsuA/TauA family.</text>
</comment>
<feature type="chain" id="PRO_5045495428" evidence="4">
    <location>
        <begin position="28"/>
        <end position="330"/>
    </location>
</feature>
<dbReference type="Pfam" id="PF12974">
    <property type="entry name" value="Phosphonate-bd"/>
    <property type="match status" value="1"/>
</dbReference>
<name>A0ABV8FMB2_9ACTN</name>
<accession>A0ABV8FMB2</accession>
<gene>
    <name evidence="5" type="ORF">ACFOVU_08725</name>
</gene>
<dbReference type="RefSeq" id="WP_378531663.1">
    <property type="nucleotide sequence ID" value="NZ_JBHSBH010000006.1"/>
</dbReference>
<keyword evidence="3 4" id="KW-0732">Signal</keyword>
<feature type="signal peptide" evidence="4">
    <location>
        <begin position="1"/>
        <end position="27"/>
    </location>
</feature>
<dbReference type="Gene3D" id="3.40.190.10">
    <property type="entry name" value="Periplasmic binding protein-like II"/>
    <property type="match status" value="2"/>
</dbReference>
<reference evidence="6" key="1">
    <citation type="journal article" date="2019" name="Int. J. Syst. Evol. Microbiol.">
        <title>The Global Catalogue of Microorganisms (GCM) 10K type strain sequencing project: providing services to taxonomists for standard genome sequencing and annotation.</title>
        <authorList>
            <consortium name="The Broad Institute Genomics Platform"/>
            <consortium name="The Broad Institute Genome Sequencing Center for Infectious Disease"/>
            <person name="Wu L."/>
            <person name="Ma J."/>
        </authorList>
    </citation>
    <scope>NUCLEOTIDE SEQUENCE [LARGE SCALE GENOMIC DNA]</scope>
    <source>
        <strain evidence="6">TBRC 1826</strain>
    </source>
</reference>
<dbReference type="PANTHER" id="PTHR30024">
    <property type="entry name" value="ALIPHATIC SULFONATES-BINDING PROTEIN-RELATED"/>
    <property type="match status" value="1"/>
</dbReference>
<evidence type="ECO:0000313" key="6">
    <source>
        <dbReference type="Proteomes" id="UP001595847"/>
    </source>
</evidence>
<dbReference type="PANTHER" id="PTHR30024:SF47">
    <property type="entry name" value="TAURINE-BINDING PERIPLASMIC PROTEIN"/>
    <property type="match status" value="1"/>
</dbReference>
<comment type="caution">
    <text evidence="5">The sequence shown here is derived from an EMBL/GenBank/DDBJ whole genome shotgun (WGS) entry which is preliminary data.</text>
</comment>
<evidence type="ECO:0000313" key="5">
    <source>
        <dbReference type="EMBL" id="MFC3995996.1"/>
    </source>
</evidence>
<dbReference type="PROSITE" id="PS51257">
    <property type="entry name" value="PROKAR_LIPOPROTEIN"/>
    <property type="match status" value="1"/>
</dbReference>
<sequence length="330" mass="35016">MHTLDRRALVRTGLFAAVGIGAAPLLAACGGDAGQAKVQDSEKGTASAVLRPISERFGLVGDLRLDYIAGSGPGDVQNKLLSGALNVSSFGPLGAAVSAGAGADVVLFSPGLNNHVYWLVAENSPYTHPSDLRGKSIATPPKNSDAYRSAQLAAAVNGVDFDAEYEVHQGAVVNGLALFERGDVEAILTIEPNATRLIGEGARQLAAVRDLWREGTGDETPLVLNGQGALRSWITEEADLASALDALRRGVHQRIHDDPGLLAEFHDAYGISADQRRAISLLPERLVDVYPLEWDGAVFDNLRLQIETAVEHGIVDEAPDRDVHVDLEAR</sequence>
<evidence type="ECO:0000256" key="1">
    <source>
        <dbReference type="ARBA" id="ARBA00004418"/>
    </source>
</evidence>
<comment type="subcellular location">
    <subcellularLocation>
        <location evidence="1">Periplasm</location>
    </subcellularLocation>
</comment>
<dbReference type="Proteomes" id="UP001595847">
    <property type="component" value="Unassembled WGS sequence"/>
</dbReference>
<evidence type="ECO:0000256" key="4">
    <source>
        <dbReference type="SAM" id="SignalP"/>
    </source>
</evidence>
<evidence type="ECO:0000256" key="3">
    <source>
        <dbReference type="ARBA" id="ARBA00022729"/>
    </source>
</evidence>
<protein>
    <submittedName>
        <fullName evidence="5">ABC transporter substrate-binding protein</fullName>
    </submittedName>
</protein>
<evidence type="ECO:0000256" key="2">
    <source>
        <dbReference type="ARBA" id="ARBA00010742"/>
    </source>
</evidence>
<proteinExistence type="inferred from homology"/>